<dbReference type="InterPro" id="IPR006464">
    <property type="entry name" value="AcTrfase_RimI/Ard1"/>
</dbReference>
<comment type="similarity">
    <text evidence="1">Belongs to the acetyltransferase family. RimI subfamily.</text>
</comment>
<dbReference type="InterPro" id="IPR022496">
    <property type="entry name" value="T6A_TsaB"/>
</dbReference>
<dbReference type="eggNOG" id="COG1214">
    <property type="taxonomic scope" value="Bacteria"/>
</dbReference>
<keyword evidence="1" id="KW-0963">Cytoplasm</keyword>
<dbReference type="PANTHER" id="PTHR11735:SF11">
    <property type="entry name" value="TRNA THREONYLCARBAMOYLADENOSINE BIOSYNTHESIS PROTEIN TSAB"/>
    <property type="match status" value="1"/>
</dbReference>
<dbReference type="GO" id="GO:0008999">
    <property type="term" value="F:protein-N-terminal-alanine acetyltransferase activity"/>
    <property type="evidence" value="ECO:0007669"/>
    <property type="project" value="UniProtKB-UniRule"/>
</dbReference>
<keyword evidence="4" id="KW-1185">Reference proteome</keyword>
<dbReference type="GO" id="GO:0005829">
    <property type="term" value="C:cytosol"/>
    <property type="evidence" value="ECO:0007669"/>
    <property type="project" value="TreeGrafter"/>
</dbReference>
<feature type="binding site" evidence="1">
    <location>
        <begin position="383"/>
        <end position="385"/>
    </location>
    <ligand>
        <name>acetyl-CoA</name>
        <dbReference type="ChEBI" id="CHEBI:57288"/>
    </ligand>
</feature>
<dbReference type="NCBIfam" id="TIGR01575">
    <property type="entry name" value="rimI"/>
    <property type="match status" value="1"/>
</dbReference>
<comment type="subcellular location">
    <subcellularLocation>
        <location evidence="1">Cytoplasm</location>
    </subcellularLocation>
</comment>
<dbReference type="InterPro" id="IPR000905">
    <property type="entry name" value="Gcp-like_dom"/>
</dbReference>
<gene>
    <name evidence="1 3" type="primary">rimI</name>
    <name evidence="3" type="ORF">MIM_c24330</name>
</gene>
<dbReference type="AlphaFoldDB" id="W0PG51"/>
<comment type="function">
    <text evidence="1">Acetylates the N-terminal alanine of ribosomal protein bS18.</text>
</comment>
<name>W0PG51_ADVMD</name>
<dbReference type="NCBIfam" id="TIGR03725">
    <property type="entry name" value="T6A_YeaZ"/>
    <property type="match status" value="1"/>
</dbReference>
<dbReference type="PROSITE" id="PS51186">
    <property type="entry name" value="GNAT"/>
    <property type="match status" value="1"/>
</dbReference>
<evidence type="ECO:0000313" key="4">
    <source>
        <dbReference type="Proteomes" id="UP000019095"/>
    </source>
</evidence>
<dbReference type="CDD" id="cd04301">
    <property type="entry name" value="NAT_SF"/>
    <property type="match status" value="1"/>
</dbReference>
<dbReference type="PANTHER" id="PTHR11735">
    <property type="entry name" value="TRNA N6-ADENOSINE THREONYLCARBAMOYLTRANSFERASE"/>
    <property type="match status" value="1"/>
</dbReference>
<protein>
    <recommendedName>
        <fullName evidence="1">[Ribosomal protein bS18]-alanine N-acetyltransferase</fullName>
        <ecNumber evidence="1">2.3.1.266</ecNumber>
    </recommendedName>
</protein>
<feature type="binding site" evidence="1">
    <location>
        <position position="422"/>
    </location>
    <ligand>
        <name>acetyl-CoA</name>
        <dbReference type="ChEBI" id="CHEBI:57288"/>
    </ligand>
</feature>
<feature type="active site" description="Proton acceptor" evidence="1">
    <location>
        <position position="417"/>
    </location>
</feature>
<organism evidence="3 4">
    <name type="scientific">Advenella mimigardefordensis (strain DSM 17166 / LMG 22922 / DPN7)</name>
    <dbReference type="NCBI Taxonomy" id="1247726"/>
    <lineage>
        <taxon>Bacteria</taxon>
        <taxon>Pseudomonadati</taxon>
        <taxon>Pseudomonadota</taxon>
        <taxon>Betaproteobacteria</taxon>
        <taxon>Burkholderiales</taxon>
        <taxon>Alcaligenaceae</taxon>
    </lineage>
</organism>
<feature type="domain" description="N-acetyltransferase" evidence="2">
    <location>
        <begin position="316"/>
        <end position="462"/>
    </location>
</feature>
<keyword evidence="1" id="KW-0012">Acyltransferase</keyword>
<accession>W0PG51</accession>
<dbReference type="STRING" id="1247726.MIM_c24330"/>
<keyword evidence="1 3" id="KW-0808">Transferase</keyword>
<dbReference type="Gene3D" id="3.30.420.40">
    <property type="match status" value="2"/>
</dbReference>
<dbReference type="KEGG" id="amim:MIM_c24330"/>
<evidence type="ECO:0000259" key="2">
    <source>
        <dbReference type="PROSITE" id="PS51186"/>
    </source>
</evidence>
<dbReference type="eggNOG" id="COG0456">
    <property type="taxonomic scope" value="Bacteria"/>
</dbReference>
<proteinExistence type="inferred from homology"/>
<dbReference type="SUPFAM" id="SSF55729">
    <property type="entry name" value="Acyl-CoA N-acyltransferases (Nat)"/>
    <property type="match status" value="1"/>
</dbReference>
<dbReference type="HOGENOM" id="CLU_052459_0_0_4"/>
<dbReference type="RefSeq" id="WP_025373152.1">
    <property type="nucleotide sequence ID" value="NZ_CP003915.1"/>
</dbReference>
<dbReference type="Gene3D" id="3.40.630.30">
    <property type="match status" value="1"/>
</dbReference>
<dbReference type="CDD" id="cd24032">
    <property type="entry name" value="ASKHA_NBD_TsaB"/>
    <property type="match status" value="1"/>
</dbReference>
<sequence>MNVNLISLESSATCSSVALLRYEGGQSRITEQVSHQANGHAEQLLPMLDQLLGSAGLDRTAISGIVFGQGPGGFTGLRIAAGMAQGLGLGLDIPVFPVSSLLALAETVRTGASSACIVSLLDARMQEVFLACYRETGEGELLQVQAPCLIAAEQVPLWLSGISSTINADTNETTEDTIEDTIETSPPGNAARPGHPVTTNESSPIILVGSGVHVCPELTQLAGVRLVPDAQPRAAVMAGIGLRAWLTGRFIPADQAAPLYVRDKVAFTIKERGQGQGGNPRAVPLAVQPIAPGSEGPASPESQARSQAITTLQQTHTIRRMTQEDIDAVVNIERRVQSHPWTEGNFRDALNAGYEAWVVCHADQVVAFSLQLMAPDVAHLLLIGVKPDWQSKGIGGGLLAWGEERLLQQQLDSQLLEVRPSNAGAIAFYRRWGYEQIGVRKGYYPDGRGRSEDAWVLQKAVVS</sequence>
<dbReference type="Pfam" id="PF00583">
    <property type="entry name" value="Acetyltransf_1"/>
    <property type="match status" value="1"/>
</dbReference>
<comment type="caution">
    <text evidence="1">Lacks conserved residue(s) required for the propagation of feature annotation.</text>
</comment>
<evidence type="ECO:0000256" key="1">
    <source>
        <dbReference type="HAMAP-Rule" id="MF_02210"/>
    </source>
</evidence>
<comment type="catalytic activity">
    <reaction evidence="1">
        <text>N-terminal L-alanyl-[ribosomal protein bS18] + acetyl-CoA = N-terminal N(alpha)-acetyl-L-alanyl-[ribosomal protein bS18] + CoA + H(+)</text>
        <dbReference type="Rhea" id="RHEA:43756"/>
        <dbReference type="Rhea" id="RHEA-COMP:10676"/>
        <dbReference type="Rhea" id="RHEA-COMP:10677"/>
        <dbReference type="ChEBI" id="CHEBI:15378"/>
        <dbReference type="ChEBI" id="CHEBI:57287"/>
        <dbReference type="ChEBI" id="CHEBI:57288"/>
        <dbReference type="ChEBI" id="CHEBI:64718"/>
        <dbReference type="ChEBI" id="CHEBI:83683"/>
        <dbReference type="EC" id="2.3.1.266"/>
    </reaction>
</comment>
<dbReference type="InterPro" id="IPR016181">
    <property type="entry name" value="Acyl_CoA_acyltransferase"/>
</dbReference>
<dbReference type="InterPro" id="IPR043690">
    <property type="entry name" value="RimI"/>
</dbReference>
<dbReference type="EMBL" id="CP003915">
    <property type="protein sequence ID" value="AHG64507.1"/>
    <property type="molecule type" value="Genomic_DNA"/>
</dbReference>
<evidence type="ECO:0000313" key="3">
    <source>
        <dbReference type="EMBL" id="AHG64507.1"/>
    </source>
</evidence>
<dbReference type="SUPFAM" id="SSF53067">
    <property type="entry name" value="Actin-like ATPase domain"/>
    <property type="match status" value="3"/>
</dbReference>
<dbReference type="PATRIC" id="fig|1247726.3.peg.2675"/>
<reference evidence="3 4" key="1">
    <citation type="journal article" date="2014" name="Microbiology">
        <title>Unravelling the complete genome sequence of Advenella mimigardefordensis strain DPN7T and novel insights in the catabolism of the xenobiotic polythioester precursor 3,3'-dithiodipropionate.</title>
        <authorList>
            <person name="Wubbeler J.H."/>
            <person name="Hiessl S."/>
            <person name="Schuldes J."/>
            <person name="Thurmer A."/>
            <person name="Daniel R."/>
            <person name="Steinbuchel A."/>
        </authorList>
    </citation>
    <scope>NUCLEOTIDE SEQUENCE [LARGE SCALE GENOMIC DNA]</scope>
    <source>
        <strain evidence="4">DSM 17166 / LMG 22922 / DPN7</strain>
    </source>
</reference>
<dbReference type="InterPro" id="IPR000182">
    <property type="entry name" value="GNAT_dom"/>
</dbReference>
<dbReference type="Proteomes" id="UP000019095">
    <property type="component" value="Chromosome"/>
</dbReference>
<dbReference type="Pfam" id="PF00814">
    <property type="entry name" value="TsaD"/>
    <property type="match status" value="1"/>
</dbReference>
<dbReference type="InterPro" id="IPR043129">
    <property type="entry name" value="ATPase_NBD"/>
</dbReference>
<feature type="active site" description="Proton donor" evidence="1">
    <location>
        <position position="429"/>
    </location>
</feature>
<dbReference type="OrthoDB" id="9796919at2"/>
<dbReference type="HAMAP" id="MF_02210">
    <property type="entry name" value="RimI"/>
    <property type="match status" value="1"/>
</dbReference>
<dbReference type="GO" id="GO:0002949">
    <property type="term" value="P:tRNA threonylcarbamoyladenosine modification"/>
    <property type="evidence" value="ECO:0007669"/>
    <property type="project" value="InterPro"/>
</dbReference>
<dbReference type="EC" id="2.3.1.266" evidence="1"/>